<sequence length="136" mass="15677">MPNSDSLSISFIFQECNKIQYNCFLIVTINNQTLDLSLIVCFQKQTLVQQAYLSTKNINLESQTQTIKIVLLQVQQQSNSIFILISIKNMVFLIQNVQVVNNQLILSYICQLRNLRYGMSKIEGTLFSKKYEGLND</sequence>
<dbReference type="Proteomes" id="UP000683925">
    <property type="component" value="Unassembled WGS sequence"/>
</dbReference>
<reference evidence="1" key="1">
    <citation type="submission" date="2021-01" db="EMBL/GenBank/DDBJ databases">
        <authorList>
            <consortium name="Genoscope - CEA"/>
            <person name="William W."/>
        </authorList>
    </citation>
    <scope>NUCLEOTIDE SEQUENCE</scope>
</reference>
<proteinExistence type="predicted"/>
<gene>
    <name evidence="1" type="ORF">POCTA_138.1.T0150374</name>
</gene>
<comment type="caution">
    <text evidence="1">The sequence shown here is derived from an EMBL/GenBank/DDBJ whole genome shotgun (WGS) entry which is preliminary data.</text>
</comment>
<evidence type="ECO:0000313" key="2">
    <source>
        <dbReference type="Proteomes" id="UP000683925"/>
    </source>
</evidence>
<name>A0A8S1SZ99_PAROT</name>
<keyword evidence="2" id="KW-1185">Reference proteome</keyword>
<dbReference type="EMBL" id="CAJJDP010000015">
    <property type="protein sequence ID" value="CAD8144044.1"/>
    <property type="molecule type" value="Genomic_DNA"/>
</dbReference>
<protein>
    <submittedName>
        <fullName evidence="1">Uncharacterized protein</fullName>
    </submittedName>
</protein>
<organism evidence="1 2">
    <name type="scientific">Paramecium octaurelia</name>
    <dbReference type="NCBI Taxonomy" id="43137"/>
    <lineage>
        <taxon>Eukaryota</taxon>
        <taxon>Sar</taxon>
        <taxon>Alveolata</taxon>
        <taxon>Ciliophora</taxon>
        <taxon>Intramacronucleata</taxon>
        <taxon>Oligohymenophorea</taxon>
        <taxon>Peniculida</taxon>
        <taxon>Parameciidae</taxon>
        <taxon>Paramecium</taxon>
    </lineage>
</organism>
<evidence type="ECO:0000313" key="1">
    <source>
        <dbReference type="EMBL" id="CAD8144044.1"/>
    </source>
</evidence>
<accession>A0A8S1SZ99</accession>
<dbReference type="AlphaFoldDB" id="A0A8S1SZ99"/>